<feature type="compositionally biased region" description="Pro residues" evidence="1">
    <location>
        <begin position="37"/>
        <end position="51"/>
    </location>
</feature>
<dbReference type="KEGG" id="mbe:MBM_09767"/>
<feature type="compositionally biased region" description="Basic residues" evidence="1">
    <location>
        <begin position="296"/>
        <end position="305"/>
    </location>
</feature>
<feature type="region of interest" description="Disordered" evidence="1">
    <location>
        <begin position="28"/>
        <end position="57"/>
    </location>
</feature>
<accession>K1XI03</accession>
<proteinExistence type="predicted"/>
<feature type="region of interest" description="Disordered" evidence="1">
    <location>
        <begin position="288"/>
        <end position="307"/>
    </location>
</feature>
<keyword evidence="3" id="KW-1185">Reference proteome</keyword>
<protein>
    <submittedName>
        <fullName evidence="2">Uncharacterized protein</fullName>
    </submittedName>
</protein>
<sequence length="319" mass="34921">MEKDRGGVSEAGRQSGRLSFGLDLSNRLQDLDLNGPQPGPGPGPGLGPGPGPGSGSGSGFGSWIEGWVSRCINQTMASLHPDAPCLRQPRKKEGKRLSIDFINLDQDVGCCISNQTMACIFACYDLGLDVGRCISNQTMAYDLAYYLRSEVGYCINNQTMALWLACILACYDAPFLRQPRKKKETSDWSHQESITSTPAKAKKEDSITPTPAEEIQHSTPAEARKEDSITPTPAEEIQHSTPAEARKEDSIISTPAEARKEDSITSTPAEARKKKIASLRRRLRQEGKHYLDAGRSKKKRQHSVIKHTSVACKDVHSLT</sequence>
<organism evidence="2 3">
    <name type="scientific">Marssonina brunnea f. sp. multigermtubi (strain MB_m1)</name>
    <name type="common">Marssonina leaf spot fungus</name>
    <dbReference type="NCBI Taxonomy" id="1072389"/>
    <lineage>
        <taxon>Eukaryota</taxon>
        <taxon>Fungi</taxon>
        <taxon>Dikarya</taxon>
        <taxon>Ascomycota</taxon>
        <taxon>Pezizomycotina</taxon>
        <taxon>Leotiomycetes</taxon>
        <taxon>Helotiales</taxon>
        <taxon>Drepanopezizaceae</taxon>
        <taxon>Drepanopeziza</taxon>
    </lineage>
</organism>
<reference evidence="2 3" key="1">
    <citation type="journal article" date="2012" name="BMC Genomics">
        <title>Sequencing the genome of Marssonina brunnea reveals fungus-poplar co-evolution.</title>
        <authorList>
            <person name="Zhu S."/>
            <person name="Cao Y.-Z."/>
            <person name="Jiang C."/>
            <person name="Tan B.-Y."/>
            <person name="Wang Z."/>
            <person name="Feng S."/>
            <person name="Zhang L."/>
            <person name="Su X.-H."/>
            <person name="Brejova B."/>
            <person name="Vinar T."/>
            <person name="Xu M."/>
            <person name="Wang M.-X."/>
            <person name="Zhang S.-G."/>
            <person name="Huang M.-R."/>
            <person name="Wu R."/>
            <person name="Zhou Y."/>
        </authorList>
    </citation>
    <scope>NUCLEOTIDE SEQUENCE [LARGE SCALE GENOMIC DNA]</scope>
    <source>
        <strain evidence="2 3">MB_m1</strain>
    </source>
</reference>
<dbReference type="Proteomes" id="UP000006753">
    <property type="component" value="Unassembled WGS sequence"/>
</dbReference>
<name>K1XI03_MARBU</name>
<dbReference type="InParanoid" id="K1XI03"/>
<dbReference type="HOGENOM" id="CLU_871770_0_0_1"/>
<dbReference type="EMBL" id="JH921467">
    <property type="protein sequence ID" value="EKD12074.1"/>
    <property type="molecule type" value="Genomic_DNA"/>
</dbReference>
<dbReference type="AlphaFoldDB" id="K1XI03"/>
<gene>
    <name evidence="2" type="ORF">MBM_09767</name>
</gene>
<evidence type="ECO:0000256" key="1">
    <source>
        <dbReference type="SAM" id="MobiDB-lite"/>
    </source>
</evidence>
<feature type="region of interest" description="Disordered" evidence="1">
    <location>
        <begin position="182"/>
        <end position="278"/>
    </location>
</feature>
<evidence type="ECO:0000313" key="3">
    <source>
        <dbReference type="Proteomes" id="UP000006753"/>
    </source>
</evidence>
<evidence type="ECO:0000313" key="2">
    <source>
        <dbReference type="EMBL" id="EKD12074.1"/>
    </source>
</evidence>